<evidence type="ECO:0000313" key="5">
    <source>
        <dbReference type="Proteomes" id="UP000480556"/>
    </source>
</evidence>
<evidence type="ECO:0000313" key="3">
    <source>
        <dbReference type="EMBL" id="QGA10781.1"/>
    </source>
</evidence>
<name>A0A5Q0P3Z2_9GAMM</name>
<dbReference type="AlphaFoldDB" id="A0A5Q0P3Z2"/>
<evidence type="ECO:0000313" key="4">
    <source>
        <dbReference type="Proteomes" id="UP000327478"/>
    </source>
</evidence>
<gene>
    <name evidence="3" type="ORF">GFH30_04965</name>
    <name evidence="2" type="ORF">GHJ48_13440</name>
</gene>
<feature type="region of interest" description="Disordered" evidence="1">
    <location>
        <begin position="46"/>
        <end position="72"/>
    </location>
</feature>
<dbReference type="Proteomes" id="UP000327478">
    <property type="component" value="Chromosome"/>
</dbReference>
<evidence type="ECO:0000313" key="2">
    <source>
        <dbReference type="EMBL" id="MQW93379.1"/>
    </source>
</evidence>
<dbReference type="Proteomes" id="UP000480556">
    <property type="component" value="Unassembled WGS sequence"/>
</dbReference>
<protein>
    <submittedName>
        <fullName evidence="2">Uncharacterized protein</fullName>
    </submittedName>
</protein>
<organism evidence="2 5">
    <name type="scientific">Acinetobacter wanghuae</name>
    <dbReference type="NCBI Taxonomy" id="2662362"/>
    <lineage>
        <taxon>Bacteria</taxon>
        <taxon>Pseudomonadati</taxon>
        <taxon>Pseudomonadota</taxon>
        <taxon>Gammaproteobacteria</taxon>
        <taxon>Moraxellales</taxon>
        <taxon>Moraxellaceae</taxon>
        <taxon>Acinetobacter</taxon>
    </lineage>
</organism>
<dbReference type="RefSeq" id="WP_153371180.1">
    <property type="nucleotide sequence ID" value="NZ_CP045650.1"/>
</dbReference>
<reference evidence="4 5" key="1">
    <citation type="submission" date="2019-10" db="EMBL/GenBank/DDBJ databases">
        <authorList>
            <person name="Dong K."/>
        </authorList>
    </citation>
    <scope>NUCLEOTIDE SEQUENCE [LARGE SCALE GENOMIC DNA]</scope>
    <source>
        <strain evidence="3">Dk386</strain>
        <strain evidence="4">dk386</strain>
        <strain evidence="2">Dk771</strain>
        <strain evidence="5">dk771</strain>
    </source>
</reference>
<accession>A0A5Q0P3Z2</accession>
<keyword evidence="4" id="KW-1185">Reference proteome</keyword>
<proteinExistence type="predicted"/>
<dbReference type="EMBL" id="CP045650">
    <property type="protein sequence ID" value="QGA10781.1"/>
    <property type="molecule type" value="Genomic_DNA"/>
</dbReference>
<dbReference type="EMBL" id="WITK01000034">
    <property type="protein sequence ID" value="MQW93379.1"/>
    <property type="molecule type" value="Genomic_DNA"/>
</dbReference>
<sequence length="261" mass="30195">MYKFLATILIGWLLFPLAHADIIELEQSDRSLDRIDQLTMKLATGSYGNESEGSENYRENLDPISNKDSQQNQEPFPLVFQEHYRKLGITTLYPDSQVKYSTEGRTYFEIKKFKNNVLMVRDIESDIVTFSDLDVDDSASKSWNISCSVDQITDEKICMIYKFGVRIMKSSKLGVLISVTGDTEKLNTRQYQYLRVDKNPAFKTHSLFTGNDAIKIISQMKNGSMAYTRFYEWSDSYEESLSLYGFSAAYQTMNLMFQRLE</sequence>
<evidence type="ECO:0000256" key="1">
    <source>
        <dbReference type="SAM" id="MobiDB-lite"/>
    </source>
</evidence>